<dbReference type="OrthoDB" id="2124108at2759"/>
<gene>
    <name evidence="1" type="primary">ABSGL_15557.1 scaffold 17607</name>
</gene>
<dbReference type="AlphaFoldDB" id="A0A168TCT0"/>
<dbReference type="PANTHER" id="PTHR31919">
    <property type="entry name" value="ZINC FINGERS AND HOMEOBOXES PROTEIN 1, ISOFORM 2"/>
    <property type="match status" value="1"/>
</dbReference>
<sequence>MEDFNFDDDVFTASSERKIIPLITDYQAKDETDGWFQDLGDPRQLMLEKLGPVQFKHAVEHDYLHGRYQQSLDKALLYIDIVETEDQCKVMNTREMVEIAIHCAARLEDWDQLKQLLDRKQTTYEVGSLLVKGRFYPMCGRSAEAISCLVEYSKQRKRDYNVWRLMSDACMMDYSSRPTTGKTMVLHLAHLAIVRAIRIMTSFNWRMDIPAVKQRYQKEKTCLDQKRDKIEQQGGSVDLFVDWIKSADEKDRCSVGLDDYSWQDTMWMYRDWAAHLNDTGAPLDDDEEEGGQAVKNM</sequence>
<evidence type="ECO:0000313" key="1">
    <source>
        <dbReference type="EMBL" id="SAM09848.1"/>
    </source>
</evidence>
<keyword evidence="2" id="KW-1185">Reference proteome</keyword>
<dbReference type="Proteomes" id="UP000078561">
    <property type="component" value="Unassembled WGS sequence"/>
</dbReference>
<reference evidence="1" key="1">
    <citation type="submission" date="2016-04" db="EMBL/GenBank/DDBJ databases">
        <authorList>
            <person name="Evans L.H."/>
            <person name="Alamgir A."/>
            <person name="Owens N."/>
            <person name="Weber N.D."/>
            <person name="Virtaneva K."/>
            <person name="Barbian K."/>
            <person name="Babar A."/>
            <person name="Rosenke K."/>
        </authorList>
    </citation>
    <scope>NUCLEOTIDE SEQUENCE [LARGE SCALE GENOMIC DNA]</scope>
    <source>
        <strain evidence="1">CBS 101.48</strain>
    </source>
</reference>
<accession>A0A168TCT0</accession>
<dbReference type="InParanoid" id="A0A168TCT0"/>
<dbReference type="OMA" id="VRAIRIM"/>
<dbReference type="PANTHER" id="PTHR31919:SF1">
    <property type="entry name" value="ZINC FINGERS AND HOMEOBOXES PROTEIN 1, ISOFORM 2"/>
    <property type="match status" value="1"/>
</dbReference>
<evidence type="ECO:0000313" key="2">
    <source>
        <dbReference type="Proteomes" id="UP000078561"/>
    </source>
</evidence>
<proteinExistence type="predicted"/>
<organism evidence="1">
    <name type="scientific">Absidia glauca</name>
    <name type="common">Pin mould</name>
    <dbReference type="NCBI Taxonomy" id="4829"/>
    <lineage>
        <taxon>Eukaryota</taxon>
        <taxon>Fungi</taxon>
        <taxon>Fungi incertae sedis</taxon>
        <taxon>Mucoromycota</taxon>
        <taxon>Mucoromycotina</taxon>
        <taxon>Mucoromycetes</taxon>
        <taxon>Mucorales</taxon>
        <taxon>Cunninghamellaceae</taxon>
        <taxon>Absidia</taxon>
    </lineage>
</organism>
<dbReference type="EMBL" id="LT555210">
    <property type="protein sequence ID" value="SAM09848.1"/>
    <property type="molecule type" value="Genomic_DNA"/>
</dbReference>
<name>A0A168TCT0_ABSGL</name>
<dbReference type="InterPro" id="IPR041404">
    <property type="entry name" value="DUF5588"/>
</dbReference>
<protein>
    <submittedName>
        <fullName evidence="1">Uncharacterized protein</fullName>
    </submittedName>
</protein>